<comment type="caution">
    <text evidence="1">The sequence shown here is derived from an EMBL/GenBank/DDBJ whole genome shotgun (WGS) entry which is preliminary data.</text>
</comment>
<proteinExistence type="predicted"/>
<dbReference type="Gene3D" id="3.40.50.1110">
    <property type="entry name" value="SGNH hydrolase"/>
    <property type="match status" value="1"/>
</dbReference>
<dbReference type="InterPro" id="IPR036514">
    <property type="entry name" value="SGNH_hydro_sf"/>
</dbReference>
<gene>
    <name evidence="1" type="ORF">HNR30_001591</name>
</gene>
<dbReference type="NCBIfam" id="TIGR01681">
    <property type="entry name" value="HAD-SF-IIIC"/>
    <property type="match status" value="1"/>
</dbReference>
<dbReference type="Gene3D" id="3.40.50.1000">
    <property type="entry name" value="HAD superfamily/HAD-like"/>
    <property type="match status" value="1"/>
</dbReference>
<dbReference type="InterPro" id="IPR023214">
    <property type="entry name" value="HAD_sf"/>
</dbReference>
<reference evidence="1 2" key="1">
    <citation type="submission" date="2020-07" db="EMBL/GenBank/DDBJ databases">
        <title>Genomic Encyclopedia of Type Strains, Phase IV (KMG-IV): sequencing the most valuable type-strain genomes for metagenomic binning, comparative biology and taxonomic classification.</title>
        <authorList>
            <person name="Goeker M."/>
        </authorList>
    </citation>
    <scope>NUCLEOTIDE SEQUENCE [LARGE SCALE GENOMIC DNA]</scope>
    <source>
        <strain evidence="1 2">DSM 45533</strain>
    </source>
</reference>
<dbReference type="NCBIfam" id="TIGR01686">
    <property type="entry name" value="FkbH"/>
    <property type="match status" value="1"/>
</dbReference>
<keyword evidence="2" id="KW-1185">Reference proteome</keyword>
<name>A0A7W0CFK9_9ACTN</name>
<dbReference type="InterPro" id="IPR036412">
    <property type="entry name" value="HAD-like_sf"/>
</dbReference>
<accession>A0A7W0CFK9</accession>
<dbReference type="SUPFAM" id="SSF55729">
    <property type="entry name" value="Acyl-CoA N-acyltransferases (Nat)"/>
    <property type="match status" value="1"/>
</dbReference>
<organism evidence="1 2">
    <name type="scientific">Nonomuraea soli</name>
    <dbReference type="NCBI Taxonomy" id="1032476"/>
    <lineage>
        <taxon>Bacteria</taxon>
        <taxon>Bacillati</taxon>
        <taxon>Actinomycetota</taxon>
        <taxon>Actinomycetes</taxon>
        <taxon>Streptosporangiales</taxon>
        <taxon>Streptosporangiaceae</taxon>
        <taxon>Nonomuraea</taxon>
    </lineage>
</organism>
<dbReference type="InterPro" id="IPR016181">
    <property type="entry name" value="Acyl_CoA_acyltransferase"/>
</dbReference>
<sequence>MNATQLIEAVRSAVAGGRAPDPAVRLALAVERDPTLLRRVGAALRSLDPEASGLRAVRLSVLGTGTLGALPDLLRATLVSSGLAPRIQVGEYGRFEMELAVGAFQEERPDAVLCMLSQEFFLPAVPQGMPVKEVVAHIETRLDELCGLLAGAAERTSATLILNTVPLSRSVRDSFIAVRDRALLAQAWHRLNADLLGLAATEPQLAVADLAGLLALEAATARDRRLHSYADLPYTDAALLLLAQETRRVLQAQCGLSRKVLALDADNTLWGGVLGEDGAHGVKLGGLYPGKAYKELQQTACGLREQGVVLVLASKNDASLVEEMLCGHPDAVLRPDTFSVLAANWDPKAGNLSRAADSLGLGIDSFVFMDDSPYEREHVASELPQVAVVPADGDPAHLIERLLQQGWFDVPELTATDHQRADLYRSRALRKDYSGAFSSSEDYLRALGITLTPALATPFTTARIAQLAARTNQFNLTGVRFDEIATGEMLDSADHLVASFSVSDRFGDEGIVGAAWMACEAHEWRVLNLVLSCRVLGRGVELAITDWLFDRAAEAGAARVVASFVLSAKNSVAADTWERAGMTPLSEEEDGTRTFSVELAGRPPVAPAWIALPSTDDQENSL</sequence>
<dbReference type="AlphaFoldDB" id="A0A7W0CFK9"/>
<dbReference type="InterPro" id="IPR010033">
    <property type="entry name" value="HAD_SF_ppase_IIIC"/>
</dbReference>
<dbReference type="RefSeq" id="WP_181609092.1">
    <property type="nucleotide sequence ID" value="NZ_BAABAM010000006.1"/>
</dbReference>
<evidence type="ECO:0000313" key="1">
    <source>
        <dbReference type="EMBL" id="MBA2890250.1"/>
    </source>
</evidence>
<dbReference type="InterPro" id="IPR010037">
    <property type="entry name" value="FkbH_domain"/>
</dbReference>
<dbReference type="EMBL" id="JACDUR010000002">
    <property type="protein sequence ID" value="MBA2890250.1"/>
    <property type="molecule type" value="Genomic_DNA"/>
</dbReference>
<dbReference type="Gene3D" id="3.40.630.30">
    <property type="match status" value="1"/>
</dbReference>
<evidence type="ECO:0000313" key="2">
    <source>
        <dbReference type="Proteomes" id="UP000530928"/>
    </source>
</evidence>
<dbReference type="Proteomes" id="UP000530928">
    <property type="component" value="Unassembled WGS sequence"/>
</dbReference>
<protein>
    <submittedName>
        <fullName evidence="1">FkbH-like protein</fullName>
    </submittedName>
</protein>
<dbReference type="SUPFAM" id="SSF56784">
    <property type="entry name" value="HAD-like"/>
    <property type="match status" value="1"/>
</dbReference>